<evidence type="ECO:0000313" key="3">
    <source>
        <dbReference type="Proteomes" id="UP000017048"/>
    </source>
</evidence>
<proteinExistence type="predicted"/>
<evidence type="ECO:0000256" key="1">
    <source>
        <dbReference type="SAM" id="MobiDB-lite"/>
    </source>
</evidence>
<reference evidence="2 3" key="1">
    <citation type="journal article" date="2014" name="BMC Genomics">
        <title>Genome based analysis of type-I polyketide synthase and nonribosomal peptide synthetase gene clusters in seven strains of five representative Nocardia species.</title>
        <authorList>
            <person name="Komaki H."/>
            <person name="Ichikawa N."/>
            <person name="Hosoyama A."/>
            <person name="Takahashi-Nakaguchi A."/>
            <person name="Matsuzawa T."/>
            <person name="Suzuki K."/>
            <person name="Fujita N."/>
            <person name="Gonoi T."/>
        </authorList>
    </citation>
    <scope>NUCLEOTIDE SEQUENCE [LARGE SCALE GENOMIC DNA]</scope>
    <source>
        <strain evidence="2 3">NBRC 15531</strain>
    </source>
</reference>
<sequence>MPTPPQPDPGAGPHNSQPANERDDDIEFFAVARGIYYGALAIGYKNAARGLNNYLKNKGEDLSIDPDDVMNSVPGLRRHAERLVVEAVSTSARANPTSPNPPITFTTAWSGYYILQSEHSDWFYAMGGISVCATGVVTITHTGSGSDRPEILLDYRIHIFDRYNWDKKKKVTIAGKTVTDEKMGGLHTAGLAMEFNQFGSSTVKHFKGPLPDEIKIDGRPSWPR</sequence>
<accession>U5E617</accession>
<comment type="caution">
    <text evidence="2">The sequence shown here is derived from an EMBL/GenBank/DDBJ whole genome shotgun (WGS) entry which is preliminary data.</text>
</comment>
<dbReference type="EMBL" id="BAFO02000030">
    <property type="protein sequence ID" value="GAD85292.1"/>
    <property type="molecule type" value="Genomic_DNA"/>
</dbReference>
<protein>
    <submittedName>
        <fullName evidence="2">Uncharacterized protein</fullName>
    </submittedName>
</protein>
<dbReference type="AlphaFoldDB" id="U5E617"/>
<organism evidence="2 3">
    <name type="scientific">Nocardia asteroides NBRC 15531</name>
    <dbReference type="NCBI Taxonomy" id="1110697"/>
    <lineage>
        <taxon>Bacteria</taxon>
        <taxon>Bacillati</taxon>
        <taxon>Actinomycetota</taxon>
        <taxon>Actinomycetes</taxon>
        <taxon>Mycobacteriales</taxon>
        <taxon>Nocardiaceae</taxon>
        <taxon>Nocardia</taxon>
    </lineage>
</organism>
<evidence type="ECO:0000313" key="2">
    <source>
        <dbReference type="EMBL" id="GAD85292.1"/>
    </source>
</evidence>
<feature type="compositionally biased region" description="Pro residues" evidence="1">
    <location>
        <begin position="1"/>
        <end position="10"/>
    </location>
</feature>
<name>U5E617_NOCAS</name>
<gene>
    <name evidence="2" type="ORF">NCAST_30_00620</name>
</gene>
<keyword evidence="3" id="KW-1185">Reference proteome</keyword>
<dbReference type="Proteomes" id="UP000017048">
    <property type="component" value="Unassembled WGS sequence"/>
</dbReference>
<feature type="region of interest" description="Disordered" evidence="1">
    <location>
        <begin position="1"/>
        <end position="21"/>
    </location>
</feature>
<dbReference type="eggNOG" id="ENOG50313R0">
    <property type="taxonomic scope" value="Bacteria"/>
</dbReference>